<keyword evidence="3" id="KW-1185">Reference proteome</keyword>
<name>A0ABT9YMT4_9BACI</name>
<gene>
    <name evidence="2" type="ORF">J2S05_003323</name>
</gene>
<proteinExistence type="inferred from homology"/>
<dbReference type="RefSeq" id="WP_306984613.1">
    <property type="nucleotide sequence ID" value="NZ_JAUSUA010000005.1"/>
</dbReference>
<dbReference type="EMBL" id="JAUSUA010000005">
    <property type="protein sequence ID" value="MDQ0208512.1"/>
    <property type="molecule type" value="Genomic_DNA"/>
</dbReference>
<dbReference type="Gene3D" id="1.10.287.1060">
    <property type="entry name" value="ESAT-6-like"/>
    <property type="match status" value="1"/>
</dbReference>
<dbReference type="InterPro" id="IPR010310">
    <property type="entry name" value="T7SS_ESAT-6-like"/>
</dbReference>
<comment type="similarity">
    <text evidence="1">Belongs to the WXG100 family.</text>
</comment>
<evidence type="ECO:0000256" key="1">
    <source>
        <dbReference type="RuleBase" id="RU362001"/>
    </source>
</evidence>
<protein>
    <recommendedName>
        <fullName evidence="1">ESAT-6-like protein</fullName>
    </recommendedName>
</protein>
<comment type="caution">
    <text evidence="2">The sequence shown here is derived from an EMBL/GenBank/DDBJ whole genome shotgun (WGS) entry which is preliminary data.</text>
</comment>
<organism evidence="2 3">
    <name type="scientific">Alkalicoccobacillus murimartini</name>
    <dbReference type="NCBI Taxonomy" id="171685"/>
    <lineage>
        <taxon>Bacteria</taxon>
        <taxon>Bacillati</taxon>
        <taxon>Bacillota</taxon>
        <taxon>Bacilli</taxon>
        <taxon>Bacillales</taxon>
        <taxon>Bacillaceae</taxon>
        <taxon>Alkalicoccobacillus</taxon>
    </lineage>
</organism>
<dbReference type="InterPro" id="IPR036689">
    <property type="entry name" value="ESAT-6-like_sf"/>
</dbReference>
<evidence type="ECO:0000313" key="3">
    <source>
        <dbReference type="Proteomes" id="UP001225034"/>
    </source>
</evidence>
<sequence>MAGNIKLSPEELRQFANDYTSRSGDVHEIVSKLDVMIEQLQAAWEGSSSTAFANQYKDLKPSFTQMGTLLEEISAQLGSAATTLENTDNEIAGKIGH</sequence>
<reference evidence="2 3" key="1">
    <citation type="submission" date="2023-07" db="EMBL/GenBank/DDBJ databases">
        <title>Genomic Encyclopedia of Type Strains, Phase IV (KMG-IV): sequencing the most valuable type-strain genomes for metagenomic binning, comparative biology and taxonomic classification.</title>
        <authorList>
            <person name="Goeker M."/>
        </authorList>
    </citation>
    <scope>NUCLEOTIDE SEQUENCE [LARGE SCALE GENOMIC DNA]</scope>
    <source>
        <strain evidence="2 3">DSM 19154</strain>
    </source>
</reference>
<dbReference type="NCBIfam" id="TIGR03930">
    <property type="entry name" value="WXG100_ESAT6"/>
    <property type="match status" value="1"/>
</dbReference>
<evidence type="ECO:0000313" key="2">
    <source>
        <dbReference type="EMBL" id="MDQ0208512.1"/>
    </source>
</evidence>
<accession>A0ABT9YMT4</accession>
<dbReference type="Pfam" id="PF06013">
    <property type="entry name" value="WXG100"/>
    <property type="match status" value="1"/>
</dbReference>
<dbReference type="SUPFAM" id="SSF140453">
    <property type="entry name" value="EsxAB dimer-like"/>
    <property type="match status" value="1"/>
</dbReference>
<dbReference type="Proteomes" id="UP001225034">
    <property type="component" value="Unassembled WGS sequence"/>
</dbReference>